<dbReference type="AlphaFoldDB" id="W9W399"/>
<protein>
    <submittedName>
        <fullName evidence="2">Uncharacterized protein</fullName>
    </submittedName>
</protein>
<evidence type="ECO:0000313" key="3">
    <source>
        <dbReference type="Proteomes" id="UP000019471"/>
    </source>
</evidence>
<dbReference type="EMBL" id="AMGX01000031">
    <property type="protein sequence ID" value="EXJ59475.1"/>
    <property type="molecule type" value="Genomic_DNA"/>
</dbReference>
<organism evidence="2 3">
    <name type="scientific">Cladophialophora psammophila CBS 110553</name>
    <dbReference type="NCBI Taxonomy" id="1182543"/>
    <lineage>
        <taxon>Eukaryota</taxon>
        <taxon>Fungi</taxon>
        <taxon>Dikarya</taxon>
        <taxon>Ascomycota</taxon>
        <taxon>Pezizomycotina</taxon>
        <taxon>Eurotiomycetes</taxon>
        <taxon>Chaetothyriomycetidae</taxon>
        <taxon>Chaetothyriales</taxon>
        <taxon>Herpotrichiellaceae</taxon>
        <taxon>Cladophialophora</taxon>
    </lineage>
</organism>
<evidence type="ECO:0000256" key="1">
    <source>
        <dbReference type="SAM" id="MobiDB-lite"/>
    </source>
</evidence>
<dbReference type="OrthoDB" id="5354164at2759"/>
<evidence type="ECO:0000313" key="2">
    <source>
        <dbReference type="EMBL" id="EXJ59475.1"/>
    </source>
</evidence>
<dbReference type="Proteomes" id="UP000019471">
    <property type="component" value="Unassembled WGS sequence"/>
</dbReference>
<accession>W9W399</accession>
<dbReference type="HOGENOM" id="CLU_371711_0_0_1"/>
<keyword evidence="3" id="KW-1185">Reference proteome</keyword>
<gene>
    <name evidence="2" type="ORF">A1O5_12100</name>
</gene>
<sequence length="748" mass="84820">MDELCLIAFGSLLAHWHLPISIINDLASWFCAVDSLLHRHYSDMPLAEYEGFFIWLEPLVRASSLLVNRSENESADYEKLVRYGRRRCKYLLGDPLMEFEKNRPFFGLCIPYVARGLATPSGLEEYLQYLRSVAESACFVTFSVIRYCETIADTEVVVLATATPYTWPSDQRATTDGRKPQKFHARWVVTPFARHVTEFRRKLNIQQASPSEVVGSILPQNYRVLTDKHSLLKDSPLSSFYWYDPPSLPHPAGAVEEDCSGEGGAAQYRPAVVKRSHATSEVDDPSNDGQKYPDACKKHTGALLFGPIWRAGVNQREIGLFAASENDIVFEQQFEAFAMLQRSNMASLNLEETLQNVRLENFPEGRVAYYLKQLYGLDLAFPDLTSFGRRRKIFYRQEQYRPVAYTTIRSLHCLAVMSQLYAQFPSATFPIKIAEKQFDFLEHTLVQDDINWRFCYLNEISRRNALAGICMMEAGGVPMGTSLFDRAFAIAAGNSIFVAESLLSDPSRRLPGYAIRRIVGNLGRPGVSVLVSPHTAMVKEKTRDFRAVAHAPYDYRREDNFRGTSLHLSLTEWKVPIGVPSKIVGNIDQDIFQLEAVVSVHDRGRWYGDIDVLRALDYQDVLSRTRNCCSCEDRQSRLQEESTSIDNFEELLDPPDTIGILRAHRNWPARLAATCIAAQTVGARRVCILNNEEVCWGCLESEIEQRRRRNITVCSDDDSELSLEEGNGESQKEQSDPGEEDGVFIIID</sequence>
<dbReference type="GeneID" id="19196786"/>
<dbReference type="RefSeq" id="XP_007750859.1">
    <property type="nucleotide sequence ID" value="XM_007752669.1"/>
</dbReference>
<reference evidence="2 3" key="1">
    <citation type="submission" date="2013-03" db="EMBL/GenBank/DDBJ databases">
        <title>The Genome Sequence of Cladophialophora psammophila CBS 110553.</title>
        <authorList>
            <consortium name="The Broad Institute Genomics Platform"/>
            <person name="Cuomo C."/>
            <person name="de Hoog S."/>
            <person name="Gorbushina A."/>
            <person name="Walker B."/>
            <person name="Young S.K."/>
            <person name="Zeng Q."/>
            <person name="Gargeya S."/>
            <person name="Fitzgerald M."/>
            <person name="Haas B."/>
            <person name="Abouelleil A."/>
            <person name="Allen A.W."/>
            <person name="Alvarado L."/>
            <person name="Arachchi H.M."/>
            <person name="Berlin A.M."/>
            <person name="Chapman S.B."/>
            <person name="Gainer-Dewar J."/>
            <person name="Goldberg J."/>
            <person name="Griggs A."/>
            <person name="Gujja S."/>
            <person name="Hansen M."/>
            <person name="Howarth C."/>
            <person name="Imamovic A."/>
            <person name="Ireland A."/>
            <person name="Larimer J."/>
            <person name="McCowan C."/>
            <person name="Murphy C."/>
            <person name="Pearson M."/>
            <person name="Poon T.W."/>
            <person name="Priest M."/>
            <person name="Roberts A."/>
            <person name="Saif S."/>
            <person name="Shea T."/>
            <person name="Sisk P."/>
            <person name="Sykes S."/>
            <person name="Wortman J."/>
            <person name="Nusbaum C."/>
            <person name="Birren B."/>
        </authorList>
    </citation>
    <scope>NUCLEOTIDE SEQUENCE [LARGE SCALE GENOMIC DNA]</scope>
    <source>
        <strain evidence="2 3">CBS 110553</strain>
    </source>
</reference>
<proteinExistence type="predicted"/>
<feature type="compositionally biased region" description="Acidic residues" evidence="1">
    <location>
        <begin position="717"/>
        <end position="727"/>
    </location>
</feature>
<feature type="region of interest" description="Disordered" evidence="1">
    <location>
        <begin position="717"/>
        <end position="748"/>
    </location>
</feature>
<name>W9W399_9EURO</name>
<comment type="caution">
    <text evidence="2">The sequence shown here is derived from an EMBL/GenBank/DDBJ whole genome shotgun (WGS) entry which is preliminary data.</text>
</comment>
<dbReference type="eggNOG" id="ENOG502SJYI">
    <property type="taxonomic scope" value="Eukaryota"/>
</dbReference>
<dbReference type="STRING" id="1182543.W9W399"/>